<proteinExistence type="inferred from homology"/>
<dbReference type="PROSITE" id="PS50174">
    <property type="entry name" value="G_PATCH"/>
    <property type="match status" value="1"/>
</dbReference>
<evidence type="ECO:0000256" key="2">
    <source>
        <dbReference type="SAM" id="MobiDB-lite"/>
    </source>
</evidence>
<dbReference type="Proteomes" id="UP000027135">
    <property type="component" value="Unassembled WGS sequence"/>
</dbReference>
<feature type="region of interest" description="Disordered" evidence="2">
    <location>
        <begin position="348"/>
        <end position="428"/>
    </location>
</feature>
<dbReference type="AlphaFoldDB" id="A0A067QXU9"/>
<dbReference type="Pfam" id="PF01585">
    <property type="entry name" value="G-patch"/>
    <property type="match status" value="1"/>
</dbReference>
<dbReference type="eggNOG" id="KOG2138">
    <property type="taxonomic scope" value="Eukaryota"/>
</dbReference>
<evidence type="ECO:0000259" key="3">
    <source>
        <dbReference type="PROSITE" id="PS50174"/>
    </source>
</evidence>
<feature type="region of interest" description="Disordered" evidence="2">
    <location>
        <begin position="703"/>
        <end position="731"/>
    </location>
</feature>
<reference evidence="4 5" key="1">
    <citation type="journal article" date="2014" name="Nat. Commun.">
        <title>Molecular traces of alternative social organization in a termite genome.</title>
        <authorList>
            <person name="Terrapon N."/>
            <person name="Li C."/>
            <person name="Robertson H.M."/>
            <person name="Ji L."/>
            <person name="Meng X."/>
            <person name="Booth W."/>
            <person name="Chen Z."/>
            <person name="Childers C.P."/>
            <person name="Glastad K.M."/>
            <person name="Gokhale K."/>
            <person name="Gowin J."/>
            <person name="Gronenberg W."/>
            <person name="Hermansen R.A."/>
            <person name="Hu H."/>
            <person name="Hunt B.G."/>
            <person name="Huylmans A.K."/>
            <person name="Khalil S.M."/>
            <person name="Mitchell R.D."/>
            <person name="Munoz-Torres M.C."/>
            <person name="Mustard J.A."/>
            <person name="Pan H."/>
            <person name="Reese J.T."/>
            <person name="Scharf M.E."/>
            <person name="Sun F."/>
            <person name="Vogel H."/>
            <person name="Xiao J."/>
            <person name="Yang W."/>
            <person name="Yang Z."/>
            <person name="Yang Z."/>
            <person name="Zhou J."/>
            <person name="Zhu J."/>
            <person name="Brent C.S."/>
            <person name="Elsik C.G."/>
            <person name="Goodisman M.A."/>
            <person name="Liberles D.A."/>
            <person name="Roe R.M."/>
            <person name="Vargo E.L."/>
            <person name="Vilcinskas A."/>
            <person name="Wang J."/>
            <person name="Bornberg-Bauer E."/>
            <person name="Korb J."/>
            <person name="Zhang G."/>
            <person name="Liebig J."/>
        </authorList>
    </citation>
    <scope>NUCLEOTIDE SEQUENCE [LARGE SCALE GENOMIC DNA]</scope>
    <source>
        <tissue evidence="4">Whole organism</tissue>
    </source>
</reference>
<feature type="compositionally biased region" description="Polar residues" evidence="2">
    <location>
        <begin position="641"/>
        <end position="656"/>
    </location>
</feature>
<feature type="region of interest" description="Disordered" evidence="2">
    <location>
        <begin position="516"/>
        <end position="535"/>
    </location>
</feature>
<dbReference type="EMBL" id="KK852833">
    <property type="protein sequence ID" value="KDR15299.1"/>
    <property type="molecule type" value="Genomic_DNA"/>
</dbReference>
<dbReference type="FunCoup" id="A0A067QXU9">
    <property type="interactions" value="1859"/>
</dbReference>
<feature type="region of interest" description="Disordered" evidence="2">
    <location>
        <begin position="157"/>
        <end position="225"/>
    </location>
</feature>
<gene>
    <name evidence="4" type="ORF">L798_10735</name>
</gene>
<feature type="domain" description="G-patch" evidence="3">
    <location>
        <begin position="146"/>
        <end position="166"/>
    </location>
</feature>
<comment type="similarity">
    <text evidence="1">Belongs to the GPATCH1 family.</text>
</comment>
<dbReference type="OrthoDB" id="20507at2759"/>
<dbReference type="InterPro" id="IPR000467">
    <property type="entry name" value="G_patch_dom"/>
</dbReference>
<feature type="region of interest" description="Disordered" evidence="2">
    <location>
        <begin position="638"/>
        <end position="660"/>
    </location>
</feature>
<dbReference type="GO" id="GO:0003723">
    <property type="term" value="F:RNA binding"/>
    <property type="evidence" value="ECO:0007669"/>
    <property type="project" value="TreeGrafter"/>
</dbReference>
<feature type="region of interest" description="Disordered" evidence="2">
    <location>
        <begin position="117"/>
        <end position="138"/>
    </location>
</feature>
<dbReference type="STRING" id="136037.A0A067QXU9"/>
<feature type="region of interest" description="Disordered" evidence="2">
    <location>
        <begin position="73"/>
        <end position="96"/>
    </location>
</feature>
<feature type="compositionally biased region" description="Basic and acidic residues" evidence="2">
    <location>
        <begin position="77"/>
        <end position="91"/>
    </location>
</feature>
<organism evidence="4 5">
    <name type="scientific">Zootermopsis nevadensis</name>
    <name type="common">Dampwood termite</name>
    <dbReference type="NCBI Taxonomy" id="136037"/>
    <lineage>
        <taxon>Eukaryota</taxon>
        <taxon>Metazoa</taxon>
        <taxon>Ecdysozoa</taxon>
        <taxon>Arthropoda</taxon>
        <taxon>Hexapoda</taxon>
        <taxon>Insecta</taxon>
        <taxon>Pterygota</taxon>
        <taxon>Neoptera</taxon>
        <taxon>Polyneoptera</taxon>
        <taxon>Dictyoptera</taxon>
        <taxon>Blattodea</taxon>
        <taxon>Blattoidea</taxon>
        <taxon>Termitoidae</taxon>
        <taxon>Termopsidae</taxon>
        <taxon>Zootermopsis</taxon>
    </lineage>
</organism>
<feature type="region of interest" description="Disordered" evidence="2">
    <location>
        <begin position="1"/>
        <end position="31"/>
    </location>
</feature>
<sequence>MSSDSEEEDFTQYGTALDPLDEDAFPRKKPFSLKDQVATDKHGRRRFHGAFTGGFSAGFFNSVGSLEGWTPSAFKSSRSDKANKMPQKAEDFMDEEDMDEFGIAPKVLRARSDFNEGSMKRVRSHQLSDGPIPGEPVLMGLLQPTKETVGMKLLKKMGWKPGQGTGPRVTKVEKKKMKEEHKKTRVKVYGCALPQDVVKSNQSDKDSQSSTDDEDDDELSFAPDDLHPFLCKPKDNCFGLGYSGLDRRSVLSSHTDLFTPTPLRMEEKNKKVLITGQAFGVGAFEDDDEDIYSQEDKLQYDFTLDSEPTTSKQKQKVTTVASADYSEGSLIGFILGTTVMTRKKHFPPPVLPHEFQPIHVSRKSRFEPSPTERSSLNNDESLKTKRKGLQRHNLTATDRAQILSEPAQKSTAQKDNITSPTQQGNKLPAEDKIQMLEVSAEEGCSQFRPFVAYPEKQKRYEQYLTLSKVGQKERLSYIQPITMTEWEKERERVEFDQAARLYRPLSGIMSDRFVSASQPEDLSNPLPSVSKSVDSDSEKKAAAKLKMFGHLTREESDWQPCSLLCKRFNIPELYPGTTESSNARQKTTSKFSVFNFLDASSYNTALKPPANFVLNEVPSVSELPEVTLKQEIEVEEHEVESNTLNEVSSEQKSENSLLEFPDPPAKIDLYKAIFLSSSEDSDSDTNENNSLNLVKESKLNEITPSDTNKTISPLPETVSQVGRGGEDTASTNNILTFAEKNSQRNMSPPRGVFANLDLDAINTQKKEKSNTVPEIKMQSDINKCKQTTNEDPVECEQNNKLEYIEENMYGPRLPTVTSSVTNNTTLVRTVSKVLPSIAVAPVHTEWVEKTNEHSHKNKHKKHKKSSKHKKHKHTKKRH</sequence>
<evidence type="ECO:0000313" key="5">
    <source>
        <dbReference type="Proteomes" id="UP000027135"/>
    </source>
</evidence>
<dbReference type="OMA" id="DQQKPDT"/>
<dbReference type="Pfam" id="PF26093">
    <property type="entry name" value="HTH_TGH"/>
    <property type="match status" value="1"/>
</dbReference>
<feature type="region of interest" description="Disordered" evidence="2">
    <location>
        <begin position="847"/>
        <end position="878"/>
    </location>
</feature>
<dbReference type="PANTHER" id="PTHR13384:SF19">
    <property type="entry name" value="G PATCH DOMAIN-CONTAINING PROTEIN 1"/>
    <property type="match status" value="1"/>
</dbReference>
<feature type="compositionally biased region" description="Basic and acidic residues" evidence="2">
    <location>
        <begin position="170"/>
        <end position="182"/>
    </location>
</feature>
<dbReference type="InParanoid" id="A0A067QXU9"/>
<feature type="compositionally biased region" description="Basic residues" evidence="2">
    <location>
        <begin position="855"/>
        <end position="878"/>
    </location>
</feature>
<name>A0A067QXU9_ZOONE</name>
<keyword evidence="5" id="KW-1185">Reference proteome</keyword>
<feature type="compositionally biased region" description="Acidic residues" evidence="2">
    <location>
        <begin position="1"/>
        <end position="10"/>
    </location>
</feature>
<dbReference type="Pfam" id="PF07713">
    <property type="entry name" value="DUF1604"/>
    <property type="match status" value="1"/>
</dbReference>
<protein>
    <submittedName>
        <fullName evidence="4">G patch domain-containing protein 1-like protein</fullName>
    </submittedName>
</protein>
<feature type="compositionally biased region" description="Polar residues" evidence="2">
    <location>
        <begin position="407"/>
        <end position="425"/>
    </location>
</feature>
<evidence type="ECO:0000256" key="1">
    <source>
        <dbReference type="ARBA" id="ARBA00008600"/>
    </source>
</evidence>
<dbReference type="GO" id="GO:0005634">
    <property type="term" value="C:nucleus"/>
    <property type="evidence" value="ECO:0007669"/>
    <property type="project" value="TreeGrafter"/>
</dbReference>
<dbReference type="PANTHER" id="PTHR13384">
    <property type="entry name" value="G PATCH DOMAIN-CONTAINING PROTEIN 1"/>
    <property type="match status" value="1"/>
</dbReference>
<dbReference type="GO" id="GO:0006397">
    <property type="term" value="P:mRNA processing"/>
    <property type="evidence" value="ECO:0007669"/>
    <property type="project" value="InterPro"/>
</dbReference>
<evidence type="ECO:0000313" key="4">
    <source>
        <dbReference type="EMBL" id="KDR15299.1"/>
    </source>
</evidence>
<dbReference type="InterPro" id="IPR011666">
    <property type="entry name" value="DUF1604"/>
</dbReference>
<accession>A0A067QXU9</accession>